<organism evidence="12 13">
    <name type="scientific">Plectus sambesii</name>
    <dbReference type="NCBI Taxonomy" id="2011161"/>
    <lineage>
        <taxon>Eukaryota</taxon>
        <taxon>Metazoa</taxon>
        <taxon>Ecdysozoa</taxon>
        <taxon>Nematoda</taxon>
        <taxon>Chromadorea</taxon>
        <taxon>Plectida</taxon>
        <taxon>Plectina</taxon>
        <taxon>Plectoidea</taxon>
        <taxon>Plectidae</taxon>
        <taxon>Plectus</taxon>
    </lineage>
</organism>
<evidence type="ECO:0000256" key="10">
    <source>
        <dbReference type="RuleBase" id="RU000461"/>
    </source>
</evidence>
<evidence type="ECO:0000256" key="3">
    <source>
        <dbReference type="ARBA" id="ARBA00022617"/>
    </source>
</evidence>
<evidence type="ECO:0000256" key="9">
    <source>
        <dbReference type="PIRSR" id="PIRSR602401-1"/>
    </source>
</evidence>
<evidence type="ECO:0000256" key="2">
    <source>
        <dbReference type="ARBA" id="ARBA00010617"/>
    </source>
</evidence>
<dbReference type="GO" id="GO:0020037">
    <property type="term" value="F:heme binding"/>
    <property type="evidence" value="ECO:0007669"/>
    <property type="project" value="InterPro"/>
</dbReference>
<evidence type="ECO:0000256" key="7">
    <source>
        <dbReference type="ARBA" id="ARBA00023033"/>
    </source>
</evidence>
<dbReference type="AlphaFoldDB" id="A0A914WRF1"/>
<dbReference type="PRINTS" id="PR00385">
    <property type="entry name" value="P450"/>
</dbReference>
<reference evidence="13" key="1">
    <citation type="submission" date="2022-11" db="UniProtKB">
        <authorList>
            <consortium name="WormBaseParasite"/>
        </authorList>
    </citation>
    <scope>IDENTIFICATION</scope>
</reference>
<dbReference type="PANTHER" id="PTHR24302:SF15">
    <property type="entry name" value="FATTY-ACID PEROXYGENASE"/>
    <property type="match status" value="1"/>
</dbReference>
<evidence type="ECO:0000256" key="6">
    <source>
        <dbReference type="ARBA" id="ARBA00023004"/>
    </source>
</evidence>
<keyword evidence="7 10" id="KW-0503">Monooxygenase</keyword>
<dbReference type="SUPFAM" id="SSF48264">
    <property type="entry name" value="Cytochrome P450"/>
    <property type="match status" value="1"/>
</dbReference>
<dbReference type="Gene3D" id="1.10.630.10">
    <property type="entry name" value="Cytochrome P450"/>
    <property type="match status" value="1"/>
</dbReference>
<comment type="similarity">
    <text evidence="2 10">Belongs to the cytochrome P450 family.</text>
</comment>
<dbReference type="GO" id="GO:0016705">
    <property type="term" value="F:oxidoreductase activity, acting on paired donors, with incorporation or reduction of molecular oxygen"/>
    <property type="evidence" value="ECO:0007669"/>
    <property type="project" value="InterPro"/>
</dbReference>
<comment type="function">
    <text evidence="8">Cytochromes P450 are a group of heme-thiolate monooxygenases. They oxidize a variety of structurally unrelated compounds, including steroids, fatty acids, and xenobiotics.</text>
</comment>
<keyword evidence="12" id="KW-1185">Reference proteome</keyword>
<dbReference type="InterPro" id="IPR001128">
    <property type="entry name" value="Cyt_P450"/>
</dbReference>
<dbReference type="WBParaSite" id="PSAMB.scaffold462size50287.g6187.t1">
    <property type="protein sequence ID" value="PSAMB.scaffold462size50287.g6187.t1"/>
    <property type="gene ID" value="PSAMB.scaffold462size50287.g6187"/>
</dbReference>
<evidence type="ECO:0000256" key="1">
    <source>
        <dbReference type="ARBA" id="ARBA00001971"/>
    </source>
</evidence>
<protein>
    <submittedName>
        <fullName evidence="13">Uncharacterized protein</fullName>
    </submittedName>
</protein>
<feature type="compositionally biased region" description="Polar residues" evidence="11">
    <location>
        <begin position="8"/>
        <end position="25"/>
    </location>
</feature>
<keyword evidence="6 9" id="KW-0408">Iron</keyword>
<dbReference type="Proteomes" id="UP000887566">
    <property type="component" value="Unplaced"/>
</dbReference>
<keyword evidence="3 9" id="KW-0349">Heme</keyword>
<dbReference type="InterPro" id="IPR002401">
    <property type="entry name" value="Cyt_P450_E_grp-I"/>
</dbReference>
<evidence type="ECO:0000256" key="5">
    <source>
        <dbReference type="ARBA" id="ARBA00023002"/>
    </source>
</evidence>
<evidence type="ECO:0000256" key="8">
    <source>
        <dbReference type="ARBA" id="ARBA00043906"/>
    </source>
</evidence>
<proteinExistence type="inferred from homology"/>
<feature type="binding site" description="axial binding residue" evidence="9">
    <location>
        <position position="533"/>
    </location>
    <ligand>
        <name>heme</name>
        <dbReference type="ChEBI" id="CHEBI:30413"/>
    </ligand>
    <ligandPart>
        <name>Fe</name>
        <dbReference type="ChEBI" id="CHEBI:18248"/>
    </ligandPart>
</feature>
<dbReference type="PROSITE" id="PS00086">
    <property type="entry name" value="CYTOCHROME_P450"/>
    <property type="match status" value="1"/>
</dbReference>
<accession>A0A914WRF1</accession>
<dbReference type="GO" id="GO:0008395">
    <property type="term" value="F:steroid hydroxylase activity"/>
    <property type="evidence" value="ECO:0007669"/>
    <property type="project" value="TreeGrafter"/>
</dbReference>
<dbReference type="PRINTS" id="PR00463">
    <property type="entry name" value="EP450I"/>
</dbReference>
<dbReference type="InterPro" id="IPR050705">
    <property type="entry name" value="Cytochrome_P450_3A"/>
</dbReference>
<dbReference type="Pfam" id="PF00067">
    <property type="entry name" value="p450"/>
    <property type="match status" value="1"/>
</dbReference>
<name>A0A914WRF1_9BILA</name>
<evidence type="ECO:0000256" key="4">
    <source>
        <dbReference type="ARBA" id="ARBA00022723"/>
    </source>
</evidence>
<evidence type="ECO:0000313" key="13">
    <source>
        <dbReference type="WBParaSite" id="PSAMB.scaffold462size50287.g6187.t1"/>
    </source>
</evidence>
<comment type="cofactor">
    <cofactor evidence="1 9">
        <name>heme</name>
        <dbReference type="ChEBI" id="CHEBI:30413"/>
    </cofactor>
</comment>
<keyword evidence="4 9" id="KW-0479">Metal-binding</keyword>
<dbReference type="PANTHER" id="PTHR24302">
    <property type="entry name" value="CYTOCHROME P450 FAMILY 3"/>
    <property type="match status" value="1"/>
</dbReference>
<evidence type="ECO:0000313" key="12">
    <source>
        <dbReference type="Proteomes" id="UP000887566"/>
    </source>
</evidence>
<dbReference type="CDD" id="cd11055">
    <property type="entry name" value="CYP3A-like"/>
    <property type="match status" value="1"/>
</dbReference>
<dbReference type="GO" id="GO:0005506">
    <property type="term" value="F:iron ion binding"/>
    <property type="evidence" value="ECO:0007669"/>
    <property type="project" value="InterPro"/>
</dbReference>
<evidence type="ECO:0000256" key="11">
    <source>
        <dbReference type="SAM" id="MobiDB-lite"/>
    </source>
</evidence>
<feature type="region of interest" description="Disordered" evidence="11">
    <location>
        <begin position="1"/>
        <end position="29"/>
    </location>
</feature>
<dbReference type="FunFam" id="1.10.630.10:FF:000182">
    <property type="entry name" value="Cytochrome P450 3A4"/>
    <property type="match status" value="1"/>
</dbReference>
<dbReference type="InterPro" id="IPR036396">
    <property type="entry name" value="Cyt_P450_sf"/>
</dbReference>
<keyword evidence="5 10" id="KW-0560">Oxidoreductase</keyword>
<dbReference type="InterPro" id="IPR017972">
    <property type="entry name" value="Cyt_P450_CS"/>
</dbReference>
<sequence>METRPTDNNRTSADCSTNGRPSTDDNGAEHAATCLIDASGRRRSEIMGTQEADRFGYLIKGWQRKMRMTNGALEQRPRYLKDGKKYFERRGLSGPKPHFIWGNFPKALSGQMHVEMQRWTAEYGKNYGMFHGSKPVLVTSDLAVINDVFQKQFNSFHSRYKHPLAPNPDTVKEMHMFGARGLRWKRLRTIANPTFSVAKIKEMMPIFTDSINTLVGNLKRHAESNKPFDIYPYYKYLTGDVIARCALGQESSIQDESNDWVRMFNEGLGTEFCFKNMPVAFLAWTFPELKQFWRIVQQVKDALRVYIFRNTRLNSIREFLAKLRADVEMRQLQKDENHGKKDFIQLFVEAQTEEPLEKEVTEVTDGKLLMQQLKISKKLTTGEIVQQCLLFMLAGYDTTANSLSYITYLLAKHQDVQDKLISEIDAYCPDEADVTYETLHEMTYLNLVVKEGLRLFPLAAFVQSRQAVADCEVGGIPVQKGTGIMIDVWSVHRNREVWGADAEDFRPERFESDEDEGRPSLAYIPFGVGPRMCIGMRFALLEEKMAIVRLLQNFRFVATDATKLDMKLSDPGTVSPDEVIVRLEPRQRSN</sequence>